<proteinExistence type="inferred from homology"/>
<dbReference type="GO" id="GO:0005524">
    <property type="term" value="F:ATP binding"/>
    <property type="evidence" value="ECO:0007669"/>
    <property type="project" value="UniProtKB-KW"/>
</dbReference>
<keyword evidence="3" id="KW-0436">Ligase</keyword>
<name>A0AAQ3KNH5_9LILI</name>
<dbReference type="Proteomes" id="UP001327560">
    <property type="component" value="Chromosome 6"/>
</dbReference>
<dbReference type="EC" id="6.2.1.12" evidence="2"/>
<sequence>MNPYIVGIFIPLIASLILRKSNNGKKRGLPADAGGEPGCAIRNYRVTSPVESNWEGVSTLAELFEQSCKRFTYKPLLGSRKLITREMEVNQNGRSFEKLHLGGYQWMSYGQAFKAVCSFASGLMQLGHKKDERVAIFSDTRAEWFIALQGCFRQNITVVTIYASLGEEALCHSLNETEVSTVICGHKELKKLIDISGQLDTVKRVIYIDEEGASSEVSLAQKNTSWKITSFVEVEEMGTEKPLDADLPVSADVAVIMYTSGSTGLPKGVMMTHGNVLATVSAIMPIVPSIGTKDVYLAYLPLAHILELVAENVMVAAGTSIGYGSPLTLTDTSNKIKKGTKGDASALRPTLMTAVPAILDRVRDGVRKKVDSKGGLSKKLFDVAYGRRLAAINGSWFGAWGLEKVFWDLLVFKKVRAVLGGNIRFLLSGGAPLSGDTQRFINICLGAPIGQGYGLTETCAGGTFSEYDDTSVGRVGAPVPCSYVKLIDWPEGGYLVTDSPMPRGEIVIGGPNVTPGYFKNEEKTKEVYKVDERGMRWFYTGDIGRFHPDGCVEIIDRKKDIVKLQHGEYVSLGKVEAALIVSPYVDNIMLHADPFHSFCVALVVAAQHAVEEWAVKQGINYSDFSDLCQKEETVKEVQASLLKAAKQARLDKFEIPAKIKLIPEPWTPESGLVTAALKLKREVIRKVYAEDLSKLYA</sequence>
<dbReference type="PANTHER" id="PTHR43272:SF83">
    <property type="entry name" value="ACYL-COA SYNTHETASE LONG-CHAIN, ISOFORM J"/>
    <property type="match status" value="1"/>
</dbReference>
<dbReference type="InterPro" id="IPR042099">
    <property type="entry name" value="ANL_N_sf"/>
</dbReference>
<dbReference type="GO" id="GO:0106290">
    <property type="term" value="F:trans-cinnamate-CoA ligase activity"/>
    <property type="evidence" value="ECO:0007669"/>
    <property type="project" value="UniProtKB-ARBA"/>
</dbReference>
<gene>
    <name evidence="9" type="ORF">Cni_G20623</name>
</gene>
<evidence type="ECO:0000313" key="10">
    <source>
        <dbReference type="Proteomes" id="UP001327560"/>
    </source>
</evidence>
<evidence type="ECO:0000256" key="4">
    <source>
        <dbReference type="ARBA" id="ARBA00022741"/>
    </source>
</evidence>
<organism evidence="9 10">
    <name type="scientific">Canna indica</name>
    <name type="common">Indian-shot</name>
    <dbReference type="NCBI Taxonomy" id="4628"/>
    <lineage>
        <taxon>Eukaryota</taxon>
        <taxon>Viridiplantae</taxon>
        <taxon>Streptophyta</taxon>
        <taxon>Embryophyta</taxon>
        <taxon>Tracheophyta</taxon>
        <taxon>Spermatophyta</taxon>
        <taxon>Magnoliopsida</taxon>
        <taxon>Liliopsida</taxon>
        <taxon>Zingiberales</taxon>
        <taxon>Cannaceae</taxon>
        <taxon>Canna</taxon>
    </lineage>
</organism>
<comment type="catalytic activity">
    <reaction evidence="6">
        <text>(E)-4-coumarate + ATP + CoA = (E)-4-coumaroyl-CoA + AMP + diphosphate</text>
        <dbReference type="Rhea" id="RHEA:19641"/>
        <dbReference type="ChEBI" id="CHEBI:12876"/>
        <dbReference type="ChEBI" id="CHEBI:30616"/>
        <dbReference type="ChEBI" id="CHEBI:33019"/>
        <dbReference type="ChEBI" id="CHEBI:57287"/>
        <dbReference type="ChEBI" id="CHEBI:85008"/>
        <dbReference type="ChEBI" id="CHEBI:456215"/>
        <dbReference type="EC" id="6.2.1.12"/>
    </reaction>
    <physiologicalReaction direction="left-to-right" evidence="6">
        <dbReference type="Rhea" id="RHEA:19642"/>
    </physiologicalReaction>
</comment>
<evidence type="ECO:0000256" key="1">
    <source>
        <dbReference type="ARBA" id="ARBA00006432"/>
    </source>
</evidence>
<comment type="catalytic activity">
    <reaction evidence="7">
        <text>a long-chain fatty acid + ATP + CoA = a long-chain fatty acyl-CoA + AMP + diphosphate</text>
        <dbReference type="Rhea" id="RHEA:15421"/>
        <dbReference type="ChEBI" id="CHEBI:30616"/>
        <dbReference type="ChEBI" id="CHEBI:33019"/>
        <dbReference type="ChEBI" id="CHEBI:57287"/>
        <dbReference type="ChEBI" id="CHEBI:57560"/>
        <dbReference type="ChEBI" id="CHEBI:83139"/>
        <dbReference type="ChEBI" id="CHEBI:456215"/>
        <dbReference type="EC" id="6.2.1.3"/>
    </reaction>
</comment>
<dbReference type="GO" id="GO:0004467">
    <property type="term" value="F:long-chain fatty acid-CoA ligase activity"/>
    <property type="evidence" value="ECO:0007669"/>
    <property type="project" value="UniProtKB-EC"/>
</dbReference>
<evidence type="ECO:0000256" key="5">
    <source>
        <dbReference type="ARBA" id="ARBA00022840"/>
    </source>
</evidence>
<evidence type="ECO:0000313" key="9">
    <source>
        <dbReference type="EMBL" id="WOL11859.1"/>
    </source>
</evidence>
<keyword evidence="5" id="KW-0067">ATP-binding</keyword>
<evidence type="ECO:0000256" key="3">
    <source>
        <dbReference type="ARBA" id="ARBA00022598"/>
    </source>
</evidence>
<dbReference type="CDD" id="cd17639">
    <property type="entry name" value="LC_FACS_euk1"/>
    <property type="match status" value="1"/>
</dbReference>
<dbReference type="InterPro" id="IPR000873">
    <property type="entry name" value="AMP-dep_synth/lig_dom"/>
</dbReference>
<reference evidence="9 10" key="1">
    <citation type="submission" date="2023-10" db="EMBL/GenBank/DDBJ databases">
        <title>Chromosome-scale genome assembly provides insights into flower coloration mechanisms of Canna indica.</title>
        <authorList>
            <person name="Li C."/>
        </authorList>
    </citation>
    <scope>NUCLEOTIDE SEQUENCE [LARGE SCALE GENOMIC DNA]</scope>
    <source>
        <tissue evidence="9">Flower</tissue>
    </source>
</reference>
<dbReference type="PANTHER" id="PTHR43272">
    <property type="entry name" value="LONG-CHAIN-FATTY-ACID--COA LIGASE"/>
    <property type="match status" value="1"/>
</dbReference>
<dbReference type="GO" id="GO:0016207">
    <property type="term" value="F:4-coumarate-CoA ligase activity"/>
    <property type="evidence" value="ECO:0007669"/>
    <property type="project" value="UniProtKB-EC"/>
</dbReference>
<dbReference type="SUPFAM" id="SSF56801">
    <property type="entry name" value="Acetyl-CoA synthetase-like"/>
    <property type="match status" value="1"/>
</dbReference>
<keyword evidence="10" id="KW-1185">Reference proteome</keyword>
<dbReference type="EMBL" id="CP136895">
    <property type="protein sequence ID" value="WOL11859.1"/>
    <property type="molecule type" value="Genomic_DNA"/>
</dbReference>
<evidence type="ECO:0000256" key="6">
    <source>
        <dbReference type="ARBA" id="ARBA00034252"/>
    </source>
</evidence>
<dbReference type="InterPro" id="IPR020845">
    <property type="entry name" value="AMP-binding_CS"/>
</dbReference>
<evidence type="ECO:0000256" key="7">
    <source>
        <dbReference type="ARBA" id="ARBA00036813"/>
    </source>
</evidence>
<comment type="similarity">
    <text evidence="1">Belongs to the ATP-dependent AMP-binding enzyme family.</text>
</comment>
<keyword evidence="4" id="KW-0547">Nucleotide-binding</keyword>
<accession>A0AAQ3KNH5</accession>
<dbReference type="GO" id="GO:0016020">
    <property type="term" value="C:membrane"/>
    <property type="evidence" value="ECO:0007669"/>
    <property type="project" value="TreeGrafter"/>
</dbReference>
<evidence type="ECO:0000256" key="2">
    <source>
        <dbReference type="ARBA" id="ARBA00012959"/>
    </source>
</evidence>
<dbReference type="PROSITE" id="PS00455">
    <property type="entry name" value="AMP_BINDING"/>
    <property type="match status" value="1"/>
</dbReference>
<dbReference type="AlphaFoldDB" id="A0AAQ3KNH5"/>
<dbReference type="GO" id="GO:0009698">
    <property type="term" value="P:phenylpropanoid metabolic process"/>
    <property type="evidence" value="ECO:0007669"/>
    <property type="project" value="UniProtKB-ARBA"/>
</dbReference>
<evidence type="ECO:0000259" key="8">
    <source>
        <dbReference type="Pfam" id="PF00501"/>
    </source>
</evidence>
<dbReference type="GO" id="GO:0005783">
    <property type="term" value="C:endoplasmic reticulum"/>
    <property type="evidence" value="ECO:0007669"/>
    <property type="project" value="TreeGrafter"/>
</dbReference>
<feature type="domain" description="AMP-dependent synthetase/ligase" evidence="8">
    <location>
        <begin position="98"/>
        <end position="518"/>
    </location>
</feature>
<dbReference type="Gene3D" id="3.40.50.12780">
    <property type="entry name" value="N-terminal domain of ligase-like"/>
    <property type="match status" value="1"/>
</dbReference>
<protein>
    <recommendedName>
        <fullName evidence="2">4-coumarate--CoA ligase</fullName>
        <ecNumber evidence="2">6.2.1.12</ecNumber>
    </recommendedName>
</protein>
<dbReference type="Pfam" id="PF00501">
    <property type="entry name" value="AMP-binding"/>
    <property type="match status" value="1"/>
</dbReference>